<accession>A0A7X4LJ14</accession>
<evidence type="ECO:0000313" key="10">
    <source>
        <dbReference type="Proteomes" id="UP000462621"/>
    </source>
</evidence>
<comment type="subcellular location">
    <subcellularLocation>
        <location evidence="1">Membrane</location>
    </subcellularLocation>
</comment>
<dbReference type="SUPFAM" id="SSF58104">
    <property type="entry name" value="Methyl-accepting chemotaxis protein (MCP) signaling domain"/>
    <property type="match status" value="1"/>
</dbReference>
<dbReference type="InterPro" id="IPR000014">
    <property type="entry name" value="PAS"/>
</dbReference>
<evidence type="ECO:0000256" key="1">
    <source>
        <dbReference type="ARBA" id="ARBA00004370"/>
    </source>
</evidence>
<evidence type="ECO:0000256" key="4">
    <source>
        <dbReference type="PROSITE-ProRule" id="PRU00284"/>
    </source>
</evidence>
<dbReference type="FunFam" id="1.10.287.950:FF:000001">
    <property type="entry name" value="Methyl-accepting chemotaxis sensory transducer"/>
    <property type="match status" value="1"/>
</dbReference>
<dbReference type="InterPro" id="IPR035965">
    <property type="entry name" value="PAS-like_dom_sf"/>
</dbReference>
<dbReference type="PROSITE" id="PS50112">
    <property type="entry name" value="PAS"/>
    <property type="match status" value="1"/>
</dbReference>
<evidence type="ECO:0000256" key="2">
    <source>
        <dbReference type="ARBA" id="ARBA00023224"/>
    </source>
</evidence>
<feature type="domain" description="PAS" evidence="8">
    <location>
        <begin position="26"/>
        <end position="53"/>
    </location>
</feature>
<keyword evidence="6" id="KW-0812">Transmembrane</keyword>
<dbReference type="Gene3D" id="1.10.287.950">
    <property type="entry name" value="Methyl-accepting chemotaxis protein"/>
    <property type="match status" value="1"/>
</dbReference>
<comment type="similarity">
    <text evidence="3">Belongs to the methyl-accepting chemotaxis (MCP) protein family.</text>
</comment>
<organism evidence="9 10">
    <name type="scientific">Vibrio eleionomae</name>
    <dbReference type="NCBI Taxonomy" id="2653505"/>
    <lineage>
        <taxon>Bacteria</taxon>
        <taxon>Pseudomonadati</taxon>
        <taxon>Pseudomonadota</taxon>
        <taxon>Gammaproteobacteria</taxon>
        <taxon>Vibrionales</taxon>
        <taxon>Vibrionaceae</taxon>
        <taxon>Vibrio</taxon>
    </lineage>
</organism>
<dbReference type="GO" id="GO:0006935">
    <property type="term" value="P:chemotaxis"/>
    <property type="evidence" value="ECO:0007669"/>
    <property type="project" value="UniProtKB-ARBA"/>
</dbReference>
<feature type="coiled-coil region" evidence="5">
    <location>
        <begin position="256"/>
        <end position="290"/>
    </location>
</feature>
<dbReference type="EMBL" id="WEKT01000008">
    <property type="protein sequence ID" value="MZI92868.1"/>
    <property type="molecule type" value="Genomic_DNA"/>
</dbReference>
<dbReference type="PROSITE" id="PS50111">
    <property type="entry name" value="CHEMOTAXIS_TRANSDUC_2"/>
    <property type="match status" value="1"/>
</dbReference>
<sequence length="521" mass="58456">MSRRNQTYTNEEVPIEDHEQLVSTTDLRGVITYCNDTFCRVAGYTREELLNHNHNIVRHKDMPKAAFADMWAHLKKGHPWRGIVKNRTKNGGFYWVDAYVTPIYEHSEICGYQSVRVKAQRSWVNKATKAYRDLCAIEEGKYHFSMRLNAAVRYALLLTALIVPLVANLILGTDTIHWILSLLPIASIALFFRHELVDTPKQLLRLRGQYDSISRLIYSGDDPFSYADYHLKMASAKIRTVLGRFVDSAKPLYSLSEDLNNTAKEVNAALKQQTNDIQRVTAAISDVEAAADTVSHSTDDAYTLIEEVNRECQHTQTSIEKTHHNLESLAAQAGKATQTTEKLNGQAHEVSTLMSEIGGIAEQTNLLALNAAIEAARAGEQGRGFAVVADEVRALSSRTQKATQQIEHSITVMLKTIDDWREDIVASRDQTEACSADALESEQRLKQVSKLLVNLHDKIESMANSAQSQHTLTSELKQHIHSIAATAEQNLVATSSVHESSQVMRGKVDEFRKLAERFEEK</sequence>
<dbReference type="Gene3D" id="3.30.450.20">
    <property type="entry name" value="PAS domain"/>
    <property type="match status" value="1"/>
</dbReference>
<evidence type="ECO:0000259" key="8">
    <source>
        <dbReference type="PROSITE" id="PS50112"/>
    </source>
</evidence>
<evidence type="ECO:0000256" key="5">
    <source>
        <dbReference type="SAM" id="Coils"/>
    </source>
</evidence>
<name>A0A7X4LJ14_9VIBR</name>
<dbReference type="RefSeq" id="WP_161154169.1">
    <property type="nucleotide sequence ID" value="NZ_WEKT01000008.1"/>
</dbReference>
<evidence type="ECO:0000313" key="9">
    <source>
        <dbReference type="EMBL" id="MZI92868.1"/>
    </source>
</evidence>
<dbReference type="GO" id="GO:0007165">
    <property type="term" value="P:signal transduction"/>
    <property type="evidence" value="ECO:0007669"/>
    <property type="project" value="UniProtKB-KW"/>
</dbReference>
<proteinExistence type="inferred from homology"/>
<dbReference type="SUPFAM" id="SSF55785">
    <property type="entry name" value="PYP-like sensor domain (PAS domain)"/>
    <property type="match status" value="1"/>
</dbReference>
<keyword evidence="10" id="KW-1185">Reference proteome</keyword>
<evidence type="ECO:0000259" key="7">
    <source>
        <dbReference type="PROSITE" id="PS50111"/>
    </source>
</evidence>
<dbReference type="PANTHER" id="PTHR32089">
    <property type="entry name" value="METHYL-ACCEPTING CHEMOTAXIS PROTEIN MCPB"/>
    <property type="match status" value="1"/>
</dbReference>
<dbReference type="Pfam" id="PF08447">
    <property type="entry name" value="PAS_3"/>
    <property type="match status" value="1"/>
</dbReference>
<dbReference type="GO" id="GO:0016020">
    <property type="term" value="C:membrane"/>
    <property type="evidence" value="ECO:0007669"/>
    <property type="project" value="UniProtKB-SubCell"/>
</dbReference>
<evidence type="ECO:0000256" key="6">
    <source>
        <dbReference type="SAM" id="Phobius"/>
    </source>
</evidence>
<dbReference type="CDD" id="cd00130">
    <property type="entry name" value="PAS"/>
    <property type="match status" value="1"/>
</dbReference>
<comment type="caution">
    <text evidence="9">The sequence shown here is derived from an EMBL/GenBank/DDBJ whole genome shotgun (WGS) entry which is preliminary data.</text>
</comment>
<dbReference type="Pfam" id="PF00015">
    <property type="entry name" value="MCPsignal"/>
    <property type="match status" value="1"/>
</dbReference>
<dbReference type="AlphaFoldDB" id="A0A7X4LJ14"/>
<dbReference type="InterPro" id="IPR013655">
    <property type="entry name" value="PAS_fold_3"/>
</dbReference>
<dbReference type="PANTHER" id="PTHR32089:SF52">
    <property type="entry name" value="CHEMOTAXIS SIGNAL TRANSDUCTION SYSTEM METHYL ACCEPTING SENSORY TRANSDUCER WITH PAS SENSORY DOMAIN"/>
    <property type="match status" value="1"/>
</dbReference>
<protein>
    <submittedName>
        <fullName evidence="9">PAS domain-containing protein</fullName>
    </submittedName>
</protein>
<reference evidence="9 10" key="1">
    <citation type="submission" date="2019-10" db="EMBL/GenBank/DDBJ databases">
        <title>Vibrio sp. nov. isolated from a shrimp pond.</title>
        <authorList>
            <person name="Gomez-Gil B."/>
            <person name="Enciso-Ibarra J."/>
            <person name="Enciso-Ibarra K."/>
            <person name="Bolan-Mejia C."/>
        </authorList>
    </citation>
    <scope>NUCLEOTIDE SEQUENCE [LARGE SCALE GENOMIC DNA]</scope>
    <source>
        <strain evidence="9 10">CAIM 722</strain>
    </source>
</reference>
<feature type="domain" description="Methyl-accepting transducer" evidence="7">
    <location>
        <begin position="248"/>
        <end position="484"/>
    </location>
</feature>
<dbReference type="SMART" id="SM00283">
    <property type="entry name" value="MA"/>
    <property type="match status" value="1"/>
</dbReference>
<keyword evidence="6" id="KW-0472">Membrane</keyword>
<gene>
    <name evidence="9" type="ORF">F9817_06625</name>
</gene>
<evidence type="ECO:0000256" key="3">
    <source>
        <dbReference type="ARBA" id="ARBA00029447"/>
    </source>
</evidence>
<keyword evidence="6" id="KW-1133">Transmembrane helix</keyword>
<dbReference type="NCBIfam" id="TIGR00229">
    <property type="entry name" value="sensory_box"/>
    <property type="match status" value="1"/>
</dbReference>
<keyword evidence="2 4" id="KW-0807">Transducer</keyword>
<keyword evidence="5" id="KW-0175">Coiled coil</keyword>
<dbReference type="InterPro" id="IPR004089">
    <property type="entry name" value="MCPsignal_dom"/>
</dbReference>
<dbReference type="Proteomes" id="UP000462621">
    <property type="component" value="Unassembled WGS sequence"/>
</dbReference>
<feature type="transmembrane region" description="Helical" evidence="6">
    <location>
        <begin position="151"/>
        <end position="170"/>
    </location>
</feature>